<proteinExistence type="predicted"/>
<organism evidence="1 2">
    <name type="scientific">Microcaecilia unicolor</name>
    <dbReference type="NCBI Taxonomy" id="1415580"/>
    <lineage>
        <taxon>Eukaryota</taxon>
        <taxon>Metazoa</taxon>
        <taxon>Chordata</taxon>
        <taxon>Craniata</taxon>
        <taxon>Vertebrata</taxon>
        <taxon>Euteleostomi</taxon>
        <taxon>Amphibia</taxon>
        <taxon>Gymnophiona</taxon>
        <taxon>Siphonopidae</taxon>
        <taxon>Microcaecilia</taxon>
    </lineage>
</organism>
<dbReference type="Proteomes" id="UP000515156">
    <property type="component" value="Chromosome 1"/>
</dbReference>
<dbReference type="InParanoid" id="A0A6P7XEQ0"/>
<reference evidence="2" key="1">
    <citation type="submission" date="2025-08" db="UniProtKB">
        <authorList>
            <consortium name="RefSeq"/>
        </authorList>
    </citation>
    <scope>IDENTIFICATION</scope>
</reference>
<protein>
    <submittedName>
        <fullName evidence="2">DIS3-like exonuclease 1</fullName>
    </submittedName>
</protein>
<keyword evidence="1" id="KW-1185">Reference proteome</keyword>
<dbReference type="AlphaFoldDB" id="A0A6P7XEQ0"/>
<sequence>MYKTEKLLHLRTYKRRPVRIVRELYLREDVPCSSALCQAACANEGKVLSGDLTHYLVPDWRIVQDYLEILEFPEMRGVIFMQTACQAVQHQRGRRFRKGERKVSCPRYLRRKRVRKMTGETAYYWRCEETDCNGSAITIIF</sequence>
<dbReference type="OrthoDB" id="372421at2759"/>
<dbReference type="Gene3D" id="3.40.50.1010">
    <property type="entry name" value="5'-nuclease"/>
    <property type="match status" value="1"/>
</dbReference>
<dbReference type="CTD" id="115752"/>
<dbReference type="RefSeq" id="XP_030048669.1">
    <property type="nucleotide sequence ID" value="XM_030192809.1"/>
</dbReference>
<accession>A0A6P7XEQ0</accession>
<evidence type="ECO:0000313" key="1">
    <source>
        <dbReference type="Proteomes" id="UP000515156"/>
    </source>
</evidence>
<evidence type="ECO:0000313" key="2">
    <source>
        <dbReference type="RefSeq" id="XP_030048669.1"/>
    </source>
</evidence>
<dbReference type="KEGG" id="muo:115462796"/>
<gene>
    <name evidence="2" type="primary">DIS3L</name>
</gene>
<name>A0A6P7XEQ0_9AMPH</name>
<dbReference type="GeneID" id="115462796"/>